<sequence length="217" mass="24421">MKKEEKTISVKNLRSYFMVVFLALSIYSSIPAHFFAADAHIDRFASYNASGMGIGDKYYVIQQLEPEYVKPNEPSKIMFSIQDKHGRDVHDVTVLVEIYSINGERVLVIPWTTLETGDFNIPFVFTKNGNYQIVLSILNEDVGSRKMLDTIPPPRTILNDSVNCSCERAVFNVSITETFGLISTIAVYGTIFGAIIILGIVLIWIFVSRRKNKSKPG</sequence>
<dbReference type="EMBL" id="CP012850">
    <property type="protein sequence ID" value="ALI35465.1"/>
    <property type="molecule type" value="Genomic_DNA"/>
</dbReference>
<evidence type="ECO:0000256" key="1">
    <source>
        <dbReference type="SAM" id="Phobius"/>
    </source>
</evidence>
<reference evidence="3" key="1">
    <citation type="submission" date="2015-10" db="EMBL/GenBank/DDBJ databases">
        <title>Niche specialization of a soil ammonia-oxidizing archaeon, Candidatus Nitrosocosmicus oleophilus.</title>
        <authorList>
            <person name="Jung M.-Y."/>
            <person name="Rhee S.-K."/>
        </authorList>
    </citation>
    <scope>NUCLEOTIDE SEQUENCE [LARGE SCALE GENOMIC DNA]</scope>
    <source>
        <strain evidence="3">MY3</strain>
    </source>
</reference>
<name>A0A654LW81_9ARCH</name>
<protein>
    <recommendedName>
        <fullName evidence="4">YtkA-like domain-containing protein</fullName>
    </recommendedName>
</protein>
<feature type="transmembrane region" description="Helical" evidence="1">
    <location>
        <begin position="185"/>
        <end position="207"/>
    </location>
</feature>
<dbReference type="KEGG" id="taa:NMY3_01261"/>
<evidence type="ECO:0000313" key="3">
    <source>
        <dbReference type="Proteomes" id="UP000058925"/>
    </source>
</evidence>
<dbReference type="AlphaFoldDB" id="A0A654LW81"/>
<keyword evidence="3" id="KW-1185">Reference proteome</keyword>
<keyword evidence="1" id="KW-0812">Transmembrane</keyword>
<organism evidence="2 3">
    <name type="scientific">Candidatus Nitrosocosmicus oleophilus</name>
    <dbReference type="NCBI Taxonomy" id="1353260"/>
    <lineage>
        <taxon>Archaea</taxon>
        <taxon>Nitrososphaerota</taxon>
        <taxon>Nitrososphaeria</taxon>
        <taxon>Nitrososphaerales</taxon>
        <taxon>Nitrososphaeraceae</taxon>
        <taxon>Candidatus Nitrosocosmicus</taxon>
    </lineage>
</organism>
<evidence type="ECO:0000313" key="2">
    <source>
        <dbReference type="EMBL" id="ALI35465.1"/>
    </source>
</evidence>
<accession>A0A654LW81</accession>
<gene>
    <name evidence="2" type="ORF">NMY3_01261</name>
</gene>
<dbReference type="Proteomes" id="UP000058925">
    <property type="component" value="Chromosome"/>
</dbReference>
<dbReference type="OrthoDB" id="10528at2157"/>
<dbReference type="GeneID" id="60421337"/>
<dbReference type="RefSeq" id="WP_196817925.1">
    <property type="nucleotide sequence ID" value="NZ_CP012850.1"/>
</dbReference>
<keyword evidence="1" id="KW-0472">Membrane</keyword>
<keyword evidence="1" id="KW-1133">Transmembrane helix</keyword>
<evidence type="ECO:0008006" key="4">
    <source>
        <dbReference type="Google" id="ProtNLM"/>
    </source>
</evidence>
<proteinExistence type="predicted"/>
<feature type="transmembrane region" description="Helical" evidence="1">
    <location>
        <begin position="16"/>
        <end position="36"/>
    </location>
</feature>